<keyword evidence="4" id="KW-1185">Reference proteome</keyword>
<dbReference type="InterPro" id="IPR036420">
    <property type="entry name" value="BRCT_dom_sf"/>
</dbReference>
<dbReference type="SMART" id="SM00292">
    <property type="entry name" value="BRCT"/>
    <property type="match status" value="1"/>
</dbReference>
<dbReference type="Gene3D" id="3.40.50.10190">
    <property type="entry name" value="BRCT domain"/>
    <property type="match status" value="1"/>
</dbReference>
<feature type="region of interest" description="Disordered" evidence="1">
    <location>
        <begin position="113"/>
        <end position="155"/>
    </location>
</feature>
<evidence type="ECO:0000256" key="1">
    <source>
        <dbReference type="SAM" id="MobiDB-lite"/>
    </source>
</evidence>
<feature type="region of interest" description="Disordered" evidence="1">
    <location>
        <begin position="203"/>
        <end position="224"/>
    </location>
</feature>
<dbReference type="AlphaFoldDB" id="M1WIQ8"/>
<comment type="caution">
    <text evidence="3">The sequence shown here is derived from an EMBL/GenBank/DDBJ whole genome shotgun (WGS) entry which is preliminary data.</text>
</comment>
<feature type="region of interest" description="Disordered" evidence="1">
    <location>
        <begin position="277"/>
        <end position="348"/>
    </location>
</feature>
<feature type="compositionally biased region" description="Low complexity" evidence="1">
    <location>
        <begin position="295"/>
        <end position="308"/>
    </location>
</feature>
<dbReference type="PANTHER" id="PTHR14625:SF3">
    <property type="entry name" value="MICROCEPHALIN"/>
    <property type="match status" value="1"/>
</dbReference>
<accession>M1WIQ8</accession>
<reference evidence="3 4" key="1">
    <citation type="journal article" date="2013" name="PLoS Genet.">
        <title>Plant-symbiotic fungi as chemical engineers: Multi-genome analysis of the Clavicipitaceae reveals dynamics of alkaloid loci.</title>
        <authorList>
            <person name="Schardl C.L."/>
            <person name="Young C.A."/>
            <person name="Hesse U."/>
            <person name="Amyotte S.G."/>
            <person name="Andreeva K."/>
            <person name="Calie P.J."/>
            <person name="Fleetwood D.J."/>
            <person name="Haws D.C."/>
            <person name="Moore N."/>
            <person name="Oeser B."/>
            <person name="Panaccione D.G."/>
            <person name="Schweri K.K."/>
            <person name="Voisey C.R."/>
            <person name="Farman M.L."/>
            <person name="Jaromczyk J.W."/>
            <person name="Roe B.A."/>
            <person name="O'Sullivan D.M."/>
            <person name="Scott B."/>
            <person name="Tudzynski P."/>
            <person name="An Z."/>
            <person name="Arnaoudova E.G."/>
            <person name="Bullock C.T."/>
            <person name="Charlton N.D."/>
            <person name="Chen L."/>
            <person name="Cox M."/>
            <person name="Dinkins R.D."/>
            <person name="Florea S."/>
            <person name="Glenn A.E."/>
            <person name="Gordon A."/>
            <person name="Gueldener U."/>
            <person name="Harris D.R."/>
            <person name="Hollin W."/>
            <person name="Jaromczyk J."/>
            <person name="Johnson R.D."/>
            <person name="Khan A.K."/>
            <person name="Leistner E."/>
            <person name="Leuchtmann A."/>
            <person name="Li C."/>
            <person name="Liu J."/>
            <person name="Liu J."/>
            <person name="Liu M."/>
            <person name="Mace W."/>
            <person name="Machado C."/>
            <person name="Nagabhyru P."/>
            <person name="Pan J."/>
            <person name="Schmid J."/>
            <person name="Sugawara K."/>
            <person name="Steiner U."/>
            <person name="Takach J.E."/>
            <person name="Tanaka E."/>
            <person name="Webb J.S."/>
            <person name="Wilson E.V."/>
            <person name="Wiseman J.L."/>
            <person name="Yoshida R."/>
            <person name="Zeng Z."/>
        </authorList>
    </citation>
    <scope>NUCLEOTIDE SEQUENCE [LARGE SCALE GENOMIC DNA]</scope>
    <source>
        <strain evidence="3 4">20.1</strain>
    </source>
</reference>
<dbReference type="Proteomes" id="UP000016801">
    <property type="component" value="Unassembled WGS sequence"/>
</dbReference>
<feature type="region of interest" description="Disordered" evidence="1">
    <location>
        <begin position="1"/>
        <end position="70"/>
    </location>
</feature>
<dbReference type="PROSITE" id="PS50172">
    <property type="entry name" value="BRCT"/>
    <property type="match status" value="1"/>
</dbReference>
<feature type="compositionally biased region" description="Low complexity" evidence="1">
    <location>
        <begin position="329"/>
        <end position="343"/>
    </location>
</feature>
<dbReference type="HOGENOM" id="CLU_003029_0_0_1"/>
<proteinExistence type="predicted"/>
<dbReference type="eggNOG" id="ENOG502S1CP">
    <property type="taxonomic scope" value="Eukaryota"/>
</dbReference>
<dbReference type="CDD" id="cd17716">
    <property type="entry name" value="BRCT_microcephalin_rpt1"/>
    <property type="match status" value="1"/>
</dbReference>
<protein>
    <recommendedName>
        <fullName evidence="2">BRCT domain-containing protein</fullName>
    </recommendedName>
</protein>
<organism evidence="3 4">
    <name type="scientific">Claviceps purpurea (strain 20.1)</name>
    <name type="common">Ergot fungus</name>
    <name type="synonym">Sphacelia segetum</name>
    <dbReference type="NCBI Taxonomy" id="1111077"/>
    <lineage>
        <taxon>Eukaryota</taxon>
        <taxon>Fungi</taxon>
        <taxon>Dikarya</taxon>
        <taxon>Ascomycota</taxon>
        <taxon>Pezizomycotina</taxon>
        <taxon>Sordariomycetes</taxon>
        <taxon>Hypocreomycetidae</taxon>
        <taxon>Hypocreales</taxon>
        <taxon>Clavicipitaceae</taxon>
        <taxon>Claviceps</taxon>
    </lineage>
</organism>
<dbReference type="EMBL" id="CAGA01000154">
    <property type="protein sequence ID" value="CCE34904.1"/>
    <property type="molecule type" value="Genomic_DNA"/>
</dbReference>
<gene>
    <name evidence="3" type="ORF">CPUR_08843</name>
</gene>
<feature type="compositionally biased region" description="Polar residues" evidence="1">
    <location>
        <begin position="137"/>
        <end position="152"/>
    </location>
</feature>
<evidence type="ECO:0000313" key="4">
    <source>
        <dbReference type="Proteomes" id="UP000016801"/>
    </source>
</evidence>
<evidence type="ECO:0000259" key="2">
    <source>
        <dbReference type="PROSITE" id="PS50172"/>
    </source>
</evidence>
<feature type="domain" description="BRCT" evidence="2">
    <location>
        <begin position="945"/>
        <end position="1053"/>
    </location>
</feature>
<dbReference type="SUPFAM" id="SSF52113">
    <property type="entry name" value="BRCT domain"/>
    <property type="match status" value="1"/>
</dbReference>
<feature type="compositionally biased region" description="Basic residues" evidence="1">
    <location>
        <begin position="211"/>
        <end position="221"/>
    </location>
</feature>
<dbReference type="GO" id="GO:0000278">
    <property type="term" value="P:mitotic cell cycle"/>
    <property type="evidence" value="ECO:0007669"/>
    <property type="project" value="TreeGrafter"/>
</dbReference>
<dbReference type="InterPro" id="IPR001357">
    <property type="entry name" value="BRCT_dom"/>
</dbReference>
<dbReference type="OrthoDB" id="2384350at2759"/>
<name>M1WIQ8_CLAP2</name>
<dbReference type="InterPro" id="IPR022047">
    <property type="entry name" value="Microcephalin-like"/>
</dbReference>
<evidence type="ECO:0000313" key="3">
    <source>
        <dbReference type="EMBL" id="CCE34904.1"/>
    </source>
</evidence>
<dbReference type="PhylomeDB" id="M1WIQ8"/>
<dbReference type="PANTHER" id="PTHR14625">
    <property type="entry name" value="MICROCEPHALIN"/>
    <property type="match status" value="1"/>
</dbReference>
<dbReference type="STRING" id="1111077.M1WIQ8"/>
<sequence length="1221" mass="133661">MDSPPKRMTRARAAARARADSTRPTRILTAAARARSLSTVTASTKSTSAKRKARDDETDDTQGGIADMDTRRAVRARLEYYPETAELVSRESRSRASKETTVVAPADDYVLAAGRTRGRVRKASSQRPTPAGPPVDKTTQTRGSTSTMSEATLETKKVTRRTIKFQRPGKENVSLVSKAEETLSDPVLRGLRGPPARRTARQTAAAIPTHSAKKVQKKPLSPKKVTQMPIIRDKGSSEDELPSGDGAIITVKSPKRIPTSEIFTGVASLDISIEHTGEKSRDAVKLKAGPVSALSESPARRTSSSPPRDTFKSPAKRTGGLQLPGSNLQATTSSTAEQSAQTSPKHSQVLFQSLAKRPLSAIKGLNFHTRSFDRASRDQASTVRSCSLLQTPAKQALPAAWSTTDYPVKVSALSTEPQNMPMSAAAFPATVSARPSDLLLAEEPDDVSNKSTADSCFDAPIENPRFSGRMWAVSQTADSCFDAPIENPRFSGRMWAVSQARSKSRCIEEAAADKKKKDESLWAGNAISDAEKCGPLSLTLKDSRPTYQVQHLSQPFDAVQQAGKKDSMSPQEVIDGMEDTEEVSGLKIKAEVANDKSQYESKLPIYHESMDQFCPVKSNIEIKDDMPTAKTTPVMHDGIGRQNSHLENLSRTPRHSRRSSVKLISSFQESGSWSIKGTVQVKTPTFRSEDSKTTFPKDGFHSALFTFEADTPANRSRFFQDEVMVDADFPPSKAPRVTQPIMDERNVSAEDVAMLEDDHISISAEEAPMPEENHGLISMEEVIMVDEDASIAQEANGSPLKLQQEVKEVTNHRGYEEILSECSQEYGDENELPVESTLARKQPPQMATPARSLRPTVILTTTKIPLKPADDSETSPLKERRSSAGRASYVFGGNLSRSATVSLCSPTEDKTRTSMFTRGNMLFTPIRVDQRSSAVTPGSSPRRDVDPELLRGCVVLVDVHTIDGADASGIFVELLIQMGAKCVKTWHWNPEGSGNGNSSSSKVGITHVIFKDGGKRTMEKVRETRGVVHCVGVSWVLDCERENEWLDEAPYYLDTSVIPRGGARRRKSMEPKAIKSSNETIATCTDKKFEKLSTPKNRRESTLWVHTPLEQGGGDDDEDLEWSCALLTPVPKTPASEAVAKYASEISVTPSSEEDTDLQSPIKQSLLTMTCPPKEGRRHVLGRGALNRDKDERVIMRLMAARRKSLQFAPKIGSPLARTWS</sequence>
<dbReference type="VEuPathDB" id="FungiDB:CPUR_08843"/>